<reference evidence="9 10" key="1">
    <citation type="submission" date="2018-07" db="EMBL/GenBank/DDBJ databases">
        <title>Genomic Encyclopedia of Type Strains, Phase IV (KMG-IV): sequencing the most valuable type-strain genomes for metagenomic binning, comparative biology and taxonomic classification.</title>
        <authorList>
            <person name="Goeker M."/>
        </authorList>
    </citation>
    <scope>NUCLEOTIDE SEQUENCE [LARGE SCALE GENOMIC DNA]</scope>
    <source>
        <strain evidence="9 10">DSM 14364</strain>
    </source>
</reference>
<dbReference type="AlphaFoldDB" id="A0A370HA14"/>
<dbReference type="PANTHER" id="PTHR11063:SF8">
    <property type="entry name" value="DELTA-1-PYRROLINE-5-CARBOXYLATE SYNTHASE"/>
    <property type="match status" value="1"/>
</dbReference>
<dbReference type="Proteomes" id="UP000254925">
    <property type="component" value="Unassembled WGS sequence"/>
</dbReference>
<proteinExistence type="inferred from homology"/>
<evidence type="ECO:0000313" key="9">
    <source>
        <dbReference type="EMBL" id="RDI53644.1"/>
    </source>
</evidence>
<dbReference type="Pfam" id="PF00171">
    <property type="entry name" value="Aldedh"/>
    <property type="match status" value="1"/>
</dbReference>
<comment type="catalytic activity">
    <reaction evidence="6 7">
        <text>L-glutamate 5-semialdehyde + phosphate + NADP(+) = L-glutamyl 5-phosphate + NADPH + H(+)</text>
        <dbReference type="Rhea" id="RHEA:19541"/>
        <dbReference type="ChEBI" id="CHEBI:15378"/>
        <dbReference type="ChEBI" id="CHEBI:43474"/>
        <dbReference type="ChEBI" id="CHEBI:57783"/>
        <dbReference type="ChEBI" id="CHEBI:58066"/>
        <dbReference type="ChEBI" id="CHEBI:58274"/>
        <dbReference type="ChEBI" id="CHEBI:58349"/>
        <dbReference type="EC" id="1.2.1.41"/>
    </reaction>
</comment>
<comment type="similarity">
    <text evidence="7">Belongs to the gamma-glutamyl phosphate reductase family.</text>
</comment>
<comment type="caution">
    <text evidence="9">The sequence shown here is derived from an EMBL/GenBank/DDBJ whole genome shotgun (WGS) entry which is preliminary data.</text>
</comment>
<evidence type="ECO:0000259" key="8">
    <source>
        <dbReference type="Pfam" id="PF00171"/>
    </source>
</evidence>
<dbReference type="InterPro" id="IPR015590">
    <property type="entry name" value="Aldehyde_DH_dom"/>
</dbReference>
<comment type="pathway">
    <text evidence="1 7">Amino-acid biosynthesis; L-proline biosynthesis; L-glutamate 5-semialdehyde from L-glutamate: step 2/2.</text>
</comment>
<sequence length="439" mass="45910">MSGTSLTDNLNAAHAAPVEGPSVPVLMADLGRRARKAARRVALASPEEKNAALNAMAASIRAHAGTILAANAEDLAEARAKGQTPAFIDRLTLDSERLEGIAAAVESIAGLPDPVGRVLASFERPNGLLIERVATPLGVIGVIFESRPNVTADAGALCLKAGNAAILRTGSESFRTSQAIADAMGEGLRQAGLPADAVALVPTRDRAAVGAMLSGLEGNLDVIVPRGGKSLVARVQEEARVPVFAHLEGICHVFVHERADLDMARRIVLNAKMRRTGICGSAETLLVDRACAATHLKPLVSMLLDAGCAVRGDEAVQAVDPRVTPATEEDWRTEYLDAIISARVVDGLEEAVAHIEAFGSHHTDSIVTDDAAAAERFMAEVDSAVVLHNASTQFADGGEFGFGAEIGIATGRMHARGPVGVEQLTSFKYRVRGSGQTRP</sequence>
<dbReference type="EC" id="1.2.1.41" evidence="7"/>
<dbReference type="UniPathway" id="UPA00098">
    <property type="reaction ID" value="UER00360"/>
</dbReference>
<dbReference type="InterPro" id="IPR012134">
    <property type="entry name" value="Glu-5-SA_DH"/>
</dbReference>
<dbReference type="Gene3D" id="3.40.309.10">
    <property type="entry name" value="Aldehyde Dehydrogenase, Chain A, domain 2"/>
    <property type="match status" value="1"/>
</dbReference>
<organism evidence="9 10">
    <name type="scientific">Microvirga subterranea</name>
    <dbReference type="NCBI Taxonomy" id="186651"/>
    <lineage>
        <taxon>Bacteria</taxon>
        <taxon>Pseudomonadati</taxon>
        <taxon>Pseudomonadota</taxon>
        <taxon>Alphaproteobacteria</taxon>
        <taxon>Hyphomicrobiales</taxon>
        <taxon>Methylobacteriaceae</taxon>
        <taxon>Microvirga</taxon>
    </lineage>
</organism>
<dbReference type="PANTHER" id="PTHR11063">
    <property type="entry name" value="GLUTAMATE SEMIALDEHYDE DEHYDROGENASE"/>
    <property type="match status" value="1"/>
</dbReference>
<keyword evidence="7" id="KW-0963">Cytoplasm</keyword>
<evidence type="ECO:0000256" key="3">
    <source>
        <dbReference type="ARBA" id="ARBA00022650"/>
    </source>
</evidence>
<keyword evidence="2 7" id="KW-0028">Amino-acid biosynthesis</keyword>
<name>A0A370HA14_9HYPH</name>
<dbReference type="SUPFAM" id="SSF53720">
    <property type="entry name" value="ALDH-like"/>
    <property type="match status" value="1"/>
</dbReference>
<dbReference type="GO" id="GO:0005737">
    <property type="term" value="C:cytoplasm"/>
    <property type="evidence" value="ECO:0007669"/>
    <property type="project" value="UniProtKB-SubCell"/>
</dbReference>
<accession>A0A370HA14</accession>
<dbReference type="Gene3D" id="3.40.605.10">
    <property type="entry name" value="Aldehyde Dehydrogenase, Chain A, domain 1"/>
    <property type="match status" value="1"/>
</dbReference>
<evidence type="ECO:0000256" key="1">
    <source>
        <dbReference type="ARBA" id="ARBA00004985"/>
    </source>
</evidence>
<dbReference type="EMBL" id="QQBB01000013">
    <property type="protein sequence ID" value="RDI53644.1"/>
    <property type="molecule type" value="Genomic_DNA"/>
</dbReference>
<dbReference type="GO" id="GO:0055129">
    <property type="term" value="P:L-proline biosynthetic process"/>
    <property type="evidence" value="ECO:0007669"/>
    <property type="project" value="UniProtKB-UniRule"/>
</dbReference>
<feature type="domain" description="Aldehyde dehydrogenase" evidence="8">
    <location>
        <begin position="32"/>
        <end position="301"/>
    </location>
</feature>
<dbReference type="InterPro" id="IPR020593">
    <property type="entry name" value="G-glutamylP_reductase_CS"/>
</dbReference>
<dbReference type="FunFam" id="3.40.309.10:FF:000006">
    <property type="entry name" value="Gamma-glutamyl phosphate reductase"/>
    <property type="match status" value="1"/>
</dbReference>
<dbReference type="CDD" id="cd07079">
    <property type="entry name" value="ALDH_F18-19_ProA-GPR"/>
    <property type="match status" value="1"/>
</dbReference>
<dbReference type="PIRSF" id="PIRSF000151">
    <property type="entry name" value="GPR"/>
    <property type="match status" value="1"/>
</dbReference>
<evidence type="ECO:0000313" key="10">
    <source>
        <dbReference type="Proteomes" id="UP000254925"/>
    </source>
</evidence>
<evidence type="ECO:0000256" key="2">
    <source>
        <dbReference type="ARBA" id="ARBA00022605"/>
    </source>
</evidence>
<dbReference type="NCBIfam" id="TIGR00407">
    <property type="entry name" value="proA"/>
    <property type="match status" value="1"/>
</dbReference>
<dbReference type="HAMAP" id="MF_00412">
    <property type="entry name" value="ProA"/>
    <property type="match status" value="1"/>
</dbReference>
<evidence type="ECO:0000256" key="5">
    <source>
        <dbReference type="ARBA" id="ARBA00023002"/>
    </source>
</evidence>
<dbReference type="InterPro" id="IPR016163">
    <property type="entry name" value="Ald_DH_C"/>
</dbReference>
<comment type="subcellular location">
    <subcellularLocation>
        <location evidence="7">Cytoplasm</location>
    </subcellularLocation>
</comment>
<dbReference type="NCBIfam" id="NF001221">
    <property type="entry name" value="PRK00197.1"/>
    <property type="match status" value="1"/>
</dbReference>
<dbReference type="GO" id="GO:0004350">
    <property type="term" value="F:glutamate-5-semialdehyde dehydrogenase activity"/>
    <property type="evidence" value="ECO:0007669"/>
    <property type="project" value="UniProtKB-UniRule"/>
</dbReference>
<dbReference type="InterPro" id="IPR000965">
    <property type="entry name" value="GPR_dom"/>
</dbReference>
<dbReference type="InterPro" id="IPR016161">
    <property type="entry name" value="Ald_DH/histidinol_DH"/>
</dbReference>
<evidence type="ECO:0000256" key="6">
    <source>
        <dbReference type="ARBA" id="ARBA00049024"/>
    </source>
</evidence>
<keyword evidence="5 7" id="KW-0560">Oxidoreductase</keyword>
<keyword evidence="10" id="KW-1185">Reference proteome</keyword>
<evidence type="ECO:0000256" key="4">
    <source>
        <dbReference type="ARBA" id="ARBA00022857"/>
    </source>
</evidence>
<evidence type="ECO:0000256" key="7">
    <source>
        <dbReference type="HAMAP-Rule" id="MF_00412"/>
    </source>
</evidence>
<keyword evidence="4 7" id="KW-0521">NADP</keyword>
<dbReference type="InterPro" id="IPR016162">
    <property type="entry name" value="Ald_DH_N"/>
</dbReference>
<keyword evidence="3 7" id="KW-0641">Proline biosynthesis</keyword>
<comment type="function">
    <text evidence="7">Catalyzes the NADPH-dependent reduction of L-glutamate 5-phosphate into L-glutamate 5-semialdehyde and phosphate. The product spontaneously undergoes cyclization to form 1-pyrroline-5-carboxylate.</text>
</comment>
<dbReference type="PROSITE" id="PS01223">
    <property type="entry name" value="PROA"/>
    <property type="match status" value="1"/>
</dbReference>
<protein>
    <recommendedName>
        <fullName evidence="7">Gamma-glutamyl phosphate reductase</fullName>
        <shortName evidence="7">GPR</shortName>
        <ecNumber evidence="7">1.2.1.41</ecNumber>
    </recommendedName>
    <alternativeName>
        <fullName evidence="7">Glutamate-5-semialdehyde dehydrogenase</fullName>
    </alternativeName>
    <alternativeName>
        <fullName evidence="7">Glutamyl-gamma-semialdehyde dehydrogenase</fullName>
        <shortName evidence="7">GSA dehydrogenase</shortName>
    </alternativeName>
</protein>
<dbReference type="GO" id="GO:0050661">
    <property type="term" value="F:NADP binding"/>
    <property type="evidence" value="ECO:0007669"/>
    <property type="project" value="InterPro"/>
</dbReference>
<gene>
    <name evidence="7" type="primary">proA</name>
    <name evidence="9" type="ORF">DES45_11367</name>
</gene>